<dbReference type="Proteomes" id="UP000198915">
    <property type="component" value="Unassembled WGS sequence"/>
</dbReference>
<dbReference type="AlphaFoldDB" id="A0A1I4CHX9"/>
<dbReference type="RefSeq" id="WP_092275598.1">
    <property type="nucleotide sequence ID" value="NZ_FORT01000020.1"/>
</dbReference>
<protein>
    <submittedName>
        <fullName evidence="1">Uncharacterized protein</fullName>
    </submittedName>
</protein>
<sequence>MIPLKIAVVLVCFSLLLGNIQTQIKQDSDKNGNCVNKLSEYDGFIMWDSLEYGKSYHSETNGLIRDLKVGEVRFTMAGMVCPGYQMKNGDATLAPIGTPIYRVKGYSEKFRLLVGDDLYEVRHNPDAYSLGDLFDIKGKVFKVTLETDEENPIIKDFTDDASKQFMEELLKLKYVGFQQVYKSRGGLSGEKYFIRIYLQDRSSVLISYWIDENVLTPGVYGNEVTQNIVMSQIDSLP</sequence>
<name>A0A1I4CHX9_9BACL</name>
<organism evidence="1 2">
    <name type="scientific">Brevibacillus centrosporus</name>
    <dbReference type="NCBI Taxonomy" id="54910"/>
    <lineage>
        <taxon>Bacteria</taxon>
        <taxon>Bacillati</taxon>
        <taxon>Bacillota</taxon>
        <taxon>Bacilli</taxon>
        <taxon>Bacillales</taxon>
        <taxon>Paenibacillaceae</taxon>
        <taxon>Brevibacillus</taxon>
    </lineage>
</organism>
<evidence type="ECO:0000313" key="2">
    <source>
        <dbReference type="Proteomes" id="UP000198915"/>
    </source>
</evidence>
<reference evidence="2" key="1">
    <citation type="submission" date="2016-10" db="EMBL/GenBank/DDBJ databases">
        <authorList>
            <person name="Varghese N."/>
            <person name="Submissions S."/>
        </authorList>
    </citation>
    <scope>NUCLEOTIDE SEQUENCE [LARGE SCALE GENOMIC DNA]</scope>
    <source>
        <strain evidence="2">OK042</strain>
    </source>
</reference>
<dbReference type="EMBL" id="FORT01000020">
    <property type="protein sequence ID" value="SFK80852.1"/>
    <property type="molecule type" value="Genomic_DNA"/>
</dbReference>
<proteinExistence type="predicted"/>
<keyword evidence="2" id="KW-1185">Reference proteome</keyword>
<dbReference type="STRING" id="1884381.SAMN05518846_12084"/>
<gene>
    <name evidence="1" type="ORF">SAMN05518846_12084</name>
</gene>
<accession>A0A1I4CHX9</accession>
<evidence type="ECO:0000313" key="1">
    <source>
        <dbReference type="EMBL" id="SFK80852.1"/>
    </source>
</evidence>